<evidence type="ECO:0000313" key="2">
    <source>
        <dbReference type="Proteomes" id="UP001249851"/>
    </source>
</evidence>
<comment type="caution">
    <text evidence="1">The sequence shown here is derived from an EMBL/GenBank/DDBJ whole genome shotgun (WGS) entry which is preliminary data.</text>
</comment>
<gene>
    <name evidence="1" type="ORF">P5673_032188</name>
</gene>
<dbReference type="Proteomes" id="UP001249851">
    <property type="component" value="Unassembled WGS sequence"/>
</dbReference>
<dbReference type="EMBL" id="JARQWQ010000168">
    <property type="protein sequence ID" value="KAK2547779.1"/>
    <property type="molecule type" value="Genomic_DNA"/>
</dbReference>
<reference evidence="1" key="2">
    <citation type="journal article" date="2023" name="Science">
        <title>Genomic signatures of disease resistance in endangered staghorn corals.</title>
        <authorList>
            <person name="Vollmer S.V."/>
            <person name="Selwyn J.D."/>
            <person name="Despard B.A."/>
            <person name="Roesel C.L."/>
        </authorList>
    </citation>
    <scope>NUCLEOTIDE SEQUENCE</scope>
    <source>
        <strain evidence="1">K2</strain>
    </source>
</reference>
<organism evidence="1 2">
    <name type="scientific">Acropora cervicornis</name>
    <name type="common">Staghorn coral</name>
    <dbReference type="NCBI Taxonomy" id="6130"/>
    <lineage>
        <taxon>Eukaryota</taxon>
        <taxon>Metazoa</taxon>
        <taxon>Cnidaria</taxon>
        <taxon>Anthozoa</taxon>
        <taxon>Hexacorallia</taxon>
        <taxon>Scleractinia</taxon>
        <taxon>Astrocoeniina</taxon>
        <taxon>Acroporidae</taxon>
        <taxon>Acropora</taxon>
    </lineage>
</organism>
<keyword evidence="2" id="KW-1185">Reference proteome</keyword>
<name>A0AAD9PRP7_ACRCE</name>
<dbReference type="AlphaFoldDB" id="A0AAD9PRP7"/>
<reference evidence="1" key="1">
    <citation type="journal article" date="2023" name="G3 (Bethesda)">
        <title>Whole genome assembly and annotation of the endangered Caribbean coral Acropora cervicornis.</title>
        <authorList>
            <person name="Selwyn J.D."/>
            <person name="Vollmer S.V."/>
        </authorList>
    </citation>
    <scope>NUCLEOTIDE SEQUENCE</scope>
    <source>
        <strain evidence="1">K2</strain>
    </source>
</reference>
<evidence type="ECO:0000313" key="1">
    <source>
        <dbReference type="EMBL" id="KAK2547779.1"/>
    </source>
</evidence>
<protein>
    <submittedName>
        <fullName evidence="1">Uncharacterized protein</fullName>
    </submittedName>
</protein>
<accession>A0AAD9PRP7</accession>
<sequence length="68" mass="8093">MERYLFKVKGPKEKWVKIFWTEAEVKMLDIESLLSRMLTRFPSLNGNELSLKYADTNDWIELPADNQD</sequence>
<proteinExistence type="predicted"/>